<reference evidence="2" key="1">
    <citation type="journal article" date="2022" name="Mol. Ecol. Resour.">
        <title>The genomes of chicory, endive, great burdock and yacon provide insights into Asteraceae palaeo-polyploidization history and plant inulin production.</title>
        <authorList>
            <person name="Fan W."/>
            <person name="Wang S."/>
            <person name="Wang H."/>
            <person name="Wang A."/>
            <person name="Jiang F."/>
            <person name="Liu H."/>
            <person name="Zhao H."/>
            <person name="Xu D."/>
            <person name="Zhang Y."/>
        </authorList>
    </citation>
    <scope>NUCLEOTIDE SEQUENCE [LARGE SCALE GENOMIC DNA]</scope>
    <source>
        <strain evidence="2">cv. Niubang</strain>
    </source>
</reference>
<comment type="caution">
    <text evidence="1">The sequence shown here is derived from an EMBL/GenBank/DDBJ whole genome shotgun (WGS) entry which is preliminary data.</text>
</comment>
<accession>A0ACB8XCK6</accession>
<organism evidence="1 2">
    <name type="scientific">Arctium lappa</name>
    <name type="common">Greater burdock</name>
    <name type="synonym">Lappa major</name>
    <dbReference type="NCBI Taxonomy" id="4217"/>
    <lineage>
        <taxon>Eukaryota</taxon>
        <taxon>Viridiplantae</taxon>
        <taxon>Streptophyta</taxon>
        <taxon>Embryophyta</taxon>
        <taxon>Tracheophyta</taxon>
        <taxon>Spermatophyta</taxon>
        <taxon>Magnoliopsida</taxon>
        <taxon>eudicotyledons</taxon>
        <taxon>Gunneridae</taxon>
        <taxon>Pentapetalae</taxon>
        <taxon>asterids</taxon>
        <taxon>campanulids</taxon>
        <taxon>Asterales</taxon>
        <taxon>Asteraceae</taxon>
        <taxon>Carduoideae</taxon>
        <taxon>Cardueae</taxon>
        <taxon>Arctiinae</taxon>
        <taxon>Arctium</taxon>
    </lineage>
</organism>
<name>A0ACB8XCK6_ARCLA</name>
<reference evidence="1 2" key="2">
    <citation type="journal article" date="2022" name="Mol. Ecol. Resour.">
        <title>The genomes of chicory, endive, great burdock and yacon provide insights into Asteraceae paleo-polyploidization history and plant inulin production.</title>
        <authorList>
            <person name="Fan W."/>
            <person name="Wang S."/>
            <person name="Wang H."/>
            <person name="Wang A."/>
            <person name="Jiang F."/>
            <person name="Liu H."/>
            <person name="Zhao H."/>
            <person name="Xu D."/>
            <person name="Zhang Y."/>
        </authorList>
    </citation>
    <scope>NUCLEOTIDE SEQUENCE [LARGE SCALE GENOMIC DNA]</scope>
    <source>
        <strain evidence="2">cv. Niubang</strain>
    </source>
</reference>
<evidence type="ECO:0000313" key="2">
    <source>
        <dbReference type="Proteomes" id="UP001055879"/>
    </source>
</evidence>
<sequence>MVGVYVNRSGIGEEWNVMVMQAGRRQSRRWLEKVMIAVKEGCDIWVSMGDINRKIYCMGIDLGEGRFAPQGDGTMKVV</sequence>
<keyword evidence="2" id="KW-1185">Reference proteome</keyword>
<dbReference type="EMBL" id="CM042064">
    <property type="protein sequence ID" value="KAI3664844.1"/>
    <property type="molecule type" value="Genomic_DNA"/>
</dbReference>
<protein>
    <submittedName>
        <fullName evidence="1">Uncharacterized protein</fullName>
    </submittedName>
</protein>
<evidence type="ECO:0000313" key="1">
    <source>
        <dbReference type="EMBL" id="KAI3664844.1"/>
    </source>
</evidence>
<dbReference type="Proteomes" id="UP001055879">
    <property type="component" value="Linkage Group LG18"/>
</dbReference>
<gene>
    <name evidence="1" type="ORF">L6452_43453</name>
</gene>
<proteinExistence type="predicted"/>